<dbReference type="SMART" id="SM00226">
    <property type="entry name" value="LMWPc"/>
    <property type="match status" value="1"/>
</dbReference>
<feature type="domain" description="Phosphotyrosine protein phosphatase I" evidence="5">
    <location>
        <begin position="2"/>
        <end position="152"/>
    </location>
</feature>
<dbReference type="EMBL" id="PVXM01000056">
    <property type="protein sequence ID" value="PRR69266.1"/>
    <property type="molecule type" value="Genomic_DNA"/>
</dbReference>
<evidence type="ECO:0000256" key="4">
    <source>
        <dbReference type="PIRSR" id="PIRSR617867-1"/>
    </source>
</evidence>
<dbReference type="InterPro" id="IPR036196">
    <property type="entry name" value="Ptyr_pPase_sf"/>
</dbReference>
<feature type="active site" evidence="4">
    <location>
        <position position="14"/>
    </location>
</feature>
<accession>A0A2T0AKW9</accession>
<dbReference type="InterPro" id="IPR017867">
    <property type="entry name" value="Tyr_phospatase_low_mol_wt"/>
</dbReference>
<gene>
    <name evidence="6" type="primary">ywlE</name>
    <name evidence="6" type="ORF">MOHU_23630</name>
</gene>
<dbReference type="PANTHER" id="PTHR11717:SF31">
    <property type="entry name" value="LOW MOLECULAR WEIGHT PROTEIN-TYROSINE-PHOSPHATASE ETP-RELATED"/>
    <property type="match status" value="1"/>
</dbReference>
<feature type="active site" description="Proton donor" evidence="4">
    <location>
        <position position="126"/>
    </location>
</feature>
<dbReference type="AlphaFoldDB" id="A0A2T0AKW9"/>
<dbReference type="InterPro" id="IPR023485">
    <property type="entry name" value="Ptyr_pPase"/>
</dbReference>
<dbReference type="RefSeq" id="WP_106006281.1">
    <property type="nucleotide sequence ID" value="NZ_CP136419.1"/>
</dbReference>
<proteinExistence type="inferred from homology"/>
<dbReference type="Pfam" id="PF01451">
    <property type="entry name" value="LMWPc"/>
    <property type="match status" value="1"/>
</dbReference>
<dbReference type="SUPFAM" id="SSF52788">
    <property type="entry name" value="Phosphotyrosine protein phosphatases I"/>
    <property type="match status" value="1"/>
</dbReference>
<dbReference type="PRINTS" id="PR00719">
    <property type="entry name" value="LMWPTPASE"/>
</dbReference>
<comment type="similarity">
    <text evidence="1">Belongs to the low molecular weight phosphotyrosine protein phosphatase family.</text>
</comment>
<comment type="caution">
    <text evidence="6">The sequence shown here is derived from an EMBL/GenBank/DDBJ whole genome shotgun (WGS) entry which is preliminary data.</text>
</comment>
<protein>
    <submittedName>
        <fullName evidence="6">Low molecular weight protein-tyrosine-phosphatase YwlE</fullName>
        <ecNumber evidence="6">3.1.3.48</ecNumber>
    </submittedName>
</protein>
<dbReference type="CDD" id="cd16344">
    <property type="entry name" value="LMWPAP"/>
    <property type="match status" value="1"/>
</dbReference>
<dbReference type="EC" id="3.1.3.48" evidence="6"/>
<dbReference type="GO" id="GO:0004725">
    <property type="term" value="F:protein tyrosine phosphatase activity"/>
    <property type="evidence" value="ECO:0007669"/>
    <property type="project" value="UniProtKB-EC"/>
</dbReference>
<evidence type="ECO:0000313" key="6">
    <source>
        <dbReference type="EMBL" id="PRR69266.1"/>
    </source>
</evidence>
<feature type="active site" description="Nucleophile" evidence="4">
    <location>
        <position position="8"/>
    </location>
</feature>
<evidence type="ECO:0000259" key="5">
    <source>
        <dbReference type="SMART" id="SM00226"/>
    </source>
</evidence>
<organism evidence="6 7">
    <name type="scientific">Neomoorella humiferrea</name>
    <dbReference type="NCBI Taxonomy" id="676965"/>
    <lineage>
        <taxon>Bacteria</taxon>
        <taxon>Bacillati</taxon>
        <taxon>Bacillota</taxon>
        <taxon>Clostridia</taxon>
        <taxon>Neomoorellales</taxon>
        <taxon>Neomoorellaceae</taxon>
        <taxon>Neomoorella</taxon>
    </lineage>
</organism>
<sequence>MPGILFICTGNTCRSSMAAAIARRLNEERGFNISIASAGLAAREGDPATAEAVQAVAEMGIELGDHRARRVTEEMIEDAELILTMTRAHKELLLYLYPAARDKTYTLKEYVRLEGGKNGEDYDIPDPIGGPLEVYRATASVLAELVGQALEKFVRDQKGTSA</sequence>
<evidence type="ECO:0000256" key="3">
    <source>
        <dbReference type="ARBA" id="ARBA00022912"/>
    </source>
</evidence>
<name>A0A2T0AKW9_9FIRM</name>
<dbReference type="InterPro" id="IPR050438">
    <property type="entry name" value="LMW_PTPase"/>
</dbReference>
<evidence type="ECO:0000256" key="2">
    <source>
        <dbReference type="ARBA" id="ARBA00022801"/>
    </source>
</evidence>
<keyword evidence="2 6" id="KW-0378">Hydrolase</keyword>
<dbReference type="Proteomes" id="UP000238415">
    <property type="component" value="Unassembled WGS sequence"/>
</dbReference>
<evidence type="ECO:0000313" key="7">
    <source>
        <dbReference type="Proteomes" id="UP000238415"/>
    </source>
</evidence>
<keyword evidence="3" id="KW-0904">Protein phosphatase</keyword>
<dbReference type="PANTHER" id="PTHR11717">
    <property type="entry name" value="LOW MOLECULAR WEIGHT PROTEIN TYROSINE PHOSPHATASE"/>
    <property type="match status" value="1"/>
</dbReference>
<evidence type="ECO:0000256" key="1">
    <source>
        <dbReference type="ARBA" id="ARBA00011063"/>
    </source>
</evidence>
<dbReference type="Gene3D" id="3.40.50.2300">
    <property type="match status" value="1"/>
</dbReference>
<dbReference type="OrthoDB" id="9784339at2"/>
<reference evidence="6 7" key="1">
    <citation type="submission" date="2018-03" db="EMBL/GenBank/DDBJ databases">
        <title>Genome sequence of Moorella humiferrea DSM 23265.</title>
        <authorList>
            <person name="Poehlein A."/>
            <person name="Daniel R."/>
        </authorList>
    </citation>
    <scope>NUCLEOTIDE SEQUENCE [LARGE SCALE GENOMIC DNA]</scope>
    <source>
        <strain evidence="6 7">DSM 23265</strain>
    </source>
</reference>
<keyword evidence="7" id="KW-1185">Reference proteome</keyword>